<proteinExistence type="predicted"/>
<name>A0AAD6HJY4_9EURO</name>
<evidence type="ECO:0000313" key="3">
    <source>
        <dbReference type="Proteomes" id="UP001215712"/>
    </source>
</evidence>
<dbReference type="InterPro" id="IPR053137">
    <property type="entry name" value="NLR-like"/>
</dbReference>
<dbReference type="AlphaFoldDB" id="A0AAD6HJY4"/>
<dbReference type="Gene3D" id="3.40.50.1580">
    <property type="entry name" value="Nucleoside phosphorylase domain"/>
    <property type="match status" value="1"/>
</dbReference>
<sequence length="145" mass="15843">MGQSSAANVASMLKISYTGIELALVVGICGGVPYPPGNNEQEIFLGDVIISDSAIQYDFGKQYPSGFQHKTGVKEKIGRPSQEIMSMLASLRSKAGRQQLEVETMRHLRLFQQSQGLPLPESDDILFASSFIHRHPDKKGSECAC</sequence>
<dbReference type="GO" id="GO:0003824">
    <property type="term" value="F:catalytic activity"/>
    <property type="evidence" value="ECO:0007669"/>
    <property type="project" value="InterPro"/>
</dbReference>
<dbReference type="EMBL" id="JAQJAN010000009">
    <property type="protein sequence ID" value="KAJ5720194.1"/>
    <property type="molecule type" value="Genomic_DNA"/>
</dbReference>
<dbReference type="GO" id="GO:0009116">
    <property type="term" value="P:nucleoside metabolic process"/>
    <property type="evidence" value="ECO:0007669"/>
    <property type="project" value="InterPro"/>
</dbReference>
<feature type="domain" description="Nucleoside phosphorylase" evidence="1">
    <location>
        <begin position="1"/>
        <end position="91"/>
    </location>
</feature>
<dbReference type="InterPro" id="IPR035994">
    <property type="entry name" value="Nucleoside_phosphorylase_sf"/>
</dbReference>
<dbReference type="InterPro" id="IPR000845">
    <property type="entry name" value="Nucleoside_phosphorylase_d"/>
</dbReference>
<gene>
    <name evidence="2" type="ORF">N7493_007072</name>
</gene>
<organism evidence="2 3">
    <name type="scientific">Penicillium malachiteum</name>
    <dbReference type="NCBI Taxonomy" id="1324776"/>
    <lineage>
        <taxon>Eukaryota</taxon>
        <taxon>Fungi</taxon>
        <taxon>Dikarya</taxon>
        <taxon>Ascomycota</taxon>
        <taxon>Pezizomycotina</taxon>
        <taxon>Eurotiomycetes</taxon>
        <taxon>Eurotiomycetidae</taxon>
        <taxon>Eurotiales</taxon>
        <taxon>Aspergillaceae</taxon>
        <taxon>Penicillium</taxon>
    </lineage>
</organism>
<accession>A0AAD6HJY4</accession>
<dbReference type="SUPFAM" id="SSF53167">
    <property type="entry name" value="Purine and uridine phosphorylases"/>
    <property type="match status" value="1"/>
</dbReference>
<reference evidence="2" key="1">
    <citation type="journal article" date="2023" name="IMA Fungus">
        <title>Comparative genomic study of the Penicillium genus elucidates a diverse pangenome and 15 lateral gene transfer events.</title>
        <authorList>
            <person name="Petersen C."/>
            <person name="Sorensen T."/>
            <person name="Nielsen M.R."/>
            <person name="Sondergaard T.E."/>
            <person name="Sorensen J.L."/>
            <person name="Fitzpatrick D.A."/>
            <person name="Frisvad J.C."/>
            <person name="Nielsen K.L."/>
        </authorList>
    </citation>
    <scope>NUCLEOTIDE SEQUENCE</scope>
    <source>
        <strain evidence="2">IBT 17514</strain>
    </source>
</reference>
<reference evidence="2" key="2">
    <citation type="submission" date="2023-01" db="EMBL/GenBank/DDBJ databases">
        <authorList>
            <person name="Petersen C."/>
        </authorList>
    </citation>
    <scope>NUCLEOTIDE SEQUENCE</scope>
    <source>
        <strain evidence="2">IBT 17514</strain>
    </source>
</reference>
<keyword evidence="3" id="KW-1185">Reference proteome</keyword>
<dbReference type="PANTHER" id="PTHR46082">
    <property type="entry name" value="ATP/GTP-BINDING PROTEIN-RELATED"/>
    <property type="match status" value="1"/>
</dbReference>
<dbReference type="PANTHER" id="PTHR46082:SF6">
    <property type="entry name" value="AAA+ ATPASE DOMAIN-CONTAINING PROTEIN-RELATED"/>
    <property type="match status" value="1"/>
</dbReference>
<dbReference type="Pfam" id="PF01048">
    <property type="entry name" value="PNP_UDP_1"/>
    <property type="match status" value="1"/>
</dbReference>
<comment type="caution">
    <text evidence="2">The sequence shown here is derived from an EMBL/GenBank/DDBJ whole genome shotgun (WGS) entry which is preliminary data.</text>
</comment>
<evidence type="ECO:0000313" key="2">
    <source>
        <dbReference type="EMBL" id="KAJ5720194.1"/>
    </source>
</evidence>
<protein>
    <recommendedName>
        <fullName evidence="1">Nucleoside phosphorylase domain-containing protein</fullName>
    </recommendedName>
</protein>
<evidence type="ECO:0000259" key="1">
    <source>
        <dbReference type="Pfam" id="PF01048"/>
    </source>
</evidence>
<dbReference type="Proteomes" id="UP001215712">
    <property type="component" value="Unassembled WGS sequence"/>
</dbReference>